<comment type="cofactor">
    <cofactor evidence="1">
        <name>FAD</name>
        <dbReference type="ChEBI" id="CHEBI:57692"/>
    </cofactor>
</comment>
<dbReference type="Gene3D" id="3.30.465.10">
    <property type="match status" value="1"/>
</dbReference>
<dbReference type="RefSeq" id="WP_378040368.1">
    <property type="nucleotide sequence ID" value="NZ_JBHLWH010000013.1"/>
</dbReference>
<dbReference type="PROSITE" id="PS51387">
    <property type="entry name" value="FAD_PCMH"/>
    <property type="match status" value="1"/>
</dbReference>
<evidence type="ECO:0000313" key="8">
    <source>
        <dbReference type="Proteomes" id="UP001589766"/>
    </source>
</evidence>
<dbReference type="SUPFAM" id="SSF56176">
    <property type="entry name" value="FAD-binding/transporter-associated domain-like"/>
    <property type="match status" value="1"/>
</dbReference>
<evidence type="ECO:0000256" key="2">
    <source>
        <dbReference type="ARBA" id="ARBA00005466"/>
    </source>
</evidence>
<dbReference type="PANTHER" id="PTHR42973:SF39">
    <property type="entry name" value="FAD-BINDING PCMH-TYPE DOMAIN-CONTAINING PROTEIN"/>
    <property type="match status" value="1"/>
</dbReference>
<dbReference type="InterPro" id="IPR036318">
    <property type="entry name" value="FAD-bd_PCMH-like_sf"/>
</dbReference>
<comment type="caution">
    <text evidence="7">The sequence shown here is derived from an EMBL/GenBank/DDBJ whole genome shotgun (WGS) entry which is preliminary data.</text>
</comment>
<evidence type="ECO:0000256" key="4">
    <source>
        <dbReference type="ARBA" id="ARBA00022827"/>
    </source>
</evidence>
<keyword evidence="8" id="KW-1185">Reference proteome</keyword>
<dbReference type="Pfam" id="PF08031">
    <property type="entry name" value="BBE"/>
    <property type="match status" value="1"/>
</dbReference>
<keyword evidence="3" id="KW-0285">Flavoprotein</keyword>
<sequence>MTGVSRSQDLLQRLAATVSGEVTGPGSAGYDAGRSVWNAMIDRSPLAVVRARDLGDVTPVVACAVQEGVPLAVRGGGHGVAGNGTVDGGIVLDLGSLRSVQVDAASATVTVAPGATLAEVDAATALHGLAVPVGVVSATGMAGLTLGGGFGWLTRAHGLTVDSLLAAEVVTASGTTVRATSQENPDLLWALKGGGGNFGVVTSFTFAAHPLPARVFCGNLVYTRPHWERALHALAAWTEDLPDEMTSIVTALTPPPGWAMGTEPLLVVGFAWAGTDQAAGEACLATLTDQAPPDDREVGPTEWTAWQSAMDGLFPRGVRAYWKNTGFAHLDDDVIGILCTRAAEQTWQGTAFDVHHMGGAFARVRADATAFPDRASSFWLNVYGFWGDPEEDERNIAFVRGLARDMEPHSTGAQYVNFMGREAAGARAADPWSAAMQVYGESTLRRLAAVKHRFDPDNVFRLNHNIPPMAPES</sequence>
<feature type="domain" description="FAD-binding PCMH-type" evidence="6">
    <location>
        <begin position="41"/>
        <end position="211"/>
    </location>
</feature>
<dbReference type="Gene3D" id="3.40.462.20">
    <property type="match status" value="1"/>
</dbReference>
<name>A0ABV6F2J5_9MICC</name>
<dbReference type="Pfam" id="PF01565">
    <property type="entry name" value="FAD_binding_4"/>
    <property type="match status" value="1"/>
</dbReference>
<dbReference type="InterPro" id="IPR006093">
    <property type="entry name" value="Oxy_OxRdtase_FAD_BS"/>
</dbReference>
<organism evidence="7 8">
    <name type="scientific">Citricoccus parietis</name>
    <dbReference type="NCBI Taxonomy" id="592307"/>
    <lineage>
        <taxon>Bacteria</taxon>
        <taxon>Bacillati</taxon>
        <taxon>Actinomycetota</taxon>
        <taxon>Actinomycetes</taxon>
        <taxon>Micrococcales</taxon>
        <taxon>Micrococcaceae</taxon>
        <taxon>Citricoccus</taxon>
    </lineage>
</organism>
<dbReference type="InterPro" id="IPR016167">
    <property type="entry name" value="FAD-bd_PCMH_sub1"/>
</dbReference>
<evidence type="ECO:0000313" key="7">
    <source>
        <dbReference type="EMBL" id="MFC0247736.1"/>
    </source>
</evidence>
<keyword evidence="4" id="KW-0274">FAD</keyword>
<dbReference type="Proteomes" id="UP001589766">
    <property type="component" value="Unassembled WGS sequence"/>
</dbReference>
<accession>A0ABV6F2J5</accession>
<dbReference type="InterPro" id="IPR006094">
    <property type="entry name" value="Oxid_FAD_bind_N"/>
</dbReference>
<comment type="similarity">
    <text evidence="2">Belongs to the oxygen-dependent FAD-linked oxidoreductase family.</text>
</comment>
<protein>
    <submittedName>
        <fullName evidence="7">FAD-binding oxidoreductase</fullName>
    </submittedName>
</protein>
<gene>
    <name evidence="7" type="ORF">ACFFIO_04405</name>
</gene>
<evidence type="ECO:0000256" key="5">
    <source>
        <dbReference type="ARBA" id="ARBA00023002"/>
    </source>
</evidence>
<dbReference type="InterPro" id="IPR050416">
    <property type="entry name" value="FAD-linked_Oxidoreductase"/>
</dbReference>
<proteinExistence type="inferred from homology"/>
<dbReference type="InterPro" id="IPR012951">
    <property type="entry name" value="BBE"/>
</dbReference>
<reference evidence="7 8" key="1">
    <citation type="submission" date="2024-09" db="EMBL/GenBank/DDBJ databases">
        <authorList>
            <person name="Sun Q."/>
            <person name="Mori K."/>
        </authorList>
    </citation>
    <scope>NUCLEOTIDE SEQUENCE [LARGE SCALE GENOMIC DNA]</scope>
    <source>
        <strain evidence="7 8">CCM 7609</strain>
    </source>
</reference>
<keyword evidence="5" id="KW-0560">Oxidoreductase</keyword>
<evidence type="ECO:0000256" key="1">
    <source>
        <dbReference type="ARBA" id="ARBA00001974"/>
    </source>
</evidence>
<evidence type="ECO:0000259" key="6">
    <source>
        <dbReference type="PROSITE" id="PS51387"/>
    </source>
</evidence>
<dbReference type="Gene3D" id="3.30.43.10">
    <property type="entry name" value="Uridine Diphospho-n-acetylenolpyruvylglucosamine Reductase, domain 2"/>
    <property type="match status" value="1"/>
</dbReference>
<dbReference type="InterPro" id="IPR016169">
    <property type="entry name" value="FAD-bd_PCMH_sub2"/>
</dbReference>
<dbReference type="InterPro" id="IPR016166">
    <property type="entry name" value="FAD-bd_PCMH"/>
</dbReference>
<dbReference type="PANTHER" id="PTHR42973">
    <property type="entry name" value="BINDING OXIDOREDUCTASE, PUTATIVE (AFU_ORTHOLOGUE AFUA_1G17690)-RELATED"/>
    <property type="match status" value="1"/>
</dbReference>
<evidence type="ECO:0000256" key="3">
    <source>
        <dbReference type="ARBA" id="ARBA00022630"/>
    </source>
</evidence>
<dbReference type="EMBL" id="JBHLWH010000013">
    <property type="protein sequence ID" value="MFC0247736.1"/>
    <property type="molecule type" value="Genomic_DNA"/>
</dbReference>
<dbReference type="PROSITE" id="PS00862">
    <property type="entry name" value="OX2_COVAL_FAD"/>
    <property type="match status" value="1"/>
</dbReference>